<dbReference type="EMBL" id="JAFHLR010000022">
    <property type="protein sequence ID" value="KAG5479278.1"/>
    <property type="molecule type" value="Genomic_DNA"/>
</dbReference>
<comment type="caution">
    <text evidence="2">The sequence shown here is derived from an EMBL/GenBank/DDBJ whole genome shotgun (WGS) entry which is preliminary data.</text>
</comment>
<evidence type="ECO:0000313" key="2">
    <source>
        <dbReference type="EMBL" id="KAG5479278.1"/>
    </source>
</evidence>
<dbReference type="Proteomes" id="UP000674143">
    <property type="component" value="Chromosome 22"/>
</dbReference>
<sequence length="1083" mass="112037">MMLMSQSLSTYSLVQCIVSAAQFTSGAISFYDTYAELTATDADGVSTSPLRVEYDVLEHFRIVRAQGVMRLTLPREVVRGWAAQNAFEAQLDECEGGQRSVRDGSHADAGAVSAQVATVTALLLVQLSAEDMTDFLQSIAPLIAASRRTRSVSRISVTEPLPVHGVPLVDPAASVPTESTTSSRAMSTASAASQEEAAESGWAIGKRSAAPVCDRSHYQHQRQGRSEREATHCMPSIAGDTVGQRRGCLPAEHAESRRTVVAPDDAAVRATDTASGLLGGDSDDSAIEVTEERAVDDAAQPLSGSLALPAGGEGKEGGCIGRRASRAAGALASIATAATGAAAPVDQQPPSPKHQHPQQATSSPLANTLESVAEELAGLVEEAEQPGPYRGGYSKPLHRRRPTSAAVMMAELRAGLQQASGCAHRRPLPVVASTTTPSVCPSLRSTASETHPIWRPQRLQSPSAASAKMQCELDGVHAAAAAADDDTSVKNRRPAKQLVGVIAYTQEECLLRVVGRNGGGAHLCASELSSTPTAEVPRLPTHGKCDDCATPQNSRAMLPPAAEKSHDGADKAATAAGAALFAAQAVRRVGDGWGGSETRWAALPAGTVTHAFADSGKVGGGGGGCAASAAAPARRSPQPLSAASSVRLGDMLAVPDAARKPNTAAEGVVAPARRTVQFQSYAAGAVSSKPSKPTVRNSGVADVAAYLRELFPVEEAVPKPARQRRKAPKATAAGAVRGLSVCRPRRRAPARRAIDSIASVTGAAAAPAVASTAAPSTTADGETVSPLPVKSAPSPLLSVPTNVSEDISAAAGKRRRRSLTADALGAAKKRANVRTTATELPSRNGIDAVQGTETSMGARRGSGTGEDCVAVRLPKPPQPKALSAFSVPQRVAIAVRDASALGLAQTTLPLCGATSATKSSAVVTTFVSPTEEAAADTAVEEGSAAALRSGDAVKVAGAVAISPRSESDSREVAKDAAHHRRTQLPRAQLFTREAAPPAVCIDDPWRYRAGAAAADHHGQNGDDASISSSQATCPLLYCRESRKERSRRVLRYMNLISQSMAAMHETHDALRGLLLLMMGEGQL</sequence>
<dbReference type="GeneID" id="92357846"/>
<organism evidence="2 3">
    <name type="scientific">Leishmania orientalis</name>
    <dbReference type="NCBI Taxonomy" id="2249476"/>
    <lineage>
        <taxon>Eukaryota</taxon>
        <taxon>Discoba</taxon>
        <taxon>Euglenozoa</taxon>
        <taxon>Kinetoplastea</taxon>
        <taxon>Metakinetoplastina</taxon>
        <taxon>Trypanosomatida</taxon>
        <taxon>Trypanosomatidae</taxon>
        <taxon>Leishmaniinae</taxon>
        <taxon>Leishmania</taxon>
    </lineage>
</organism>
<proteinExistence type="predicted"/>
<feature type="region of interest" description="Disordered" evidence="1">
    <location>
        <begin position="163"/>
        <end position="202"/>
    </location>
</feature>
<name>A0A836HME0_9TRYP</name>
<keyword evidence="3" id="KW-1185">Reference proteome</keyword>
<reference evidence="2 3" key="1">
    <citation type="submission" date="2021-02" db="EMBL/GenBank/DDBJ databases">
        <title>Leishmania (Mundinia) orientalis Genome sequencing and assembly.</title>
        <authorList>
            <person name="Almutairi H."/>
            <person name="Gatherer D."/>
        </authorList>
    </citation>
    <scope>NUCLEOTIDE SEQUENCE [LARGE SCALE GENOMIC DNA]</scope>
    <source>
        <strain evidence="2">LSCM4</strain>
    </source>
</reference>
<feature type="compositionally biased region" description="Low complexity" evidence="1">
    <location>
        <begin position="765"/>
        <end position="779"/>
    </location>
</feature>
<dbReference type="RefSeq" id="XP_067063371.1">
    <property type="nucleotide sequence ID" value="XM_067203912.1"/>
</dbReference>
<evidence type="ECO:0000313" key="3">
    <source>
        <dbReference type="Proteomes" id="UP000674143"/>
    </source>
</evidence>
<dbReference type="KEGG" id="loi:92357846"/>
<dbReference type="AlphaFoldDB" id="A0A836HME0"/>
<feature type="compositionally biased region" description="Low complexity" evidence="1">
    <location>
        <begin position="177"/>
        <end position="202"/>
    </location>
</feature>
<accession>A0A836HME0</accession>
<feature type="region of interest" description="Disordered" evidence="1">
    <location>
        <begin position="765"/>
        <end position="793"/>
    </location>
</feature>
<protein>
    <submittedName>
        <fullName evidence="2">Uncharacterized protein</fullName>
    </submittedName>
</protein>
<feature type="region of interest" description="Disordered" evidence="1">
    <location>
        <begin position="340"/>
        <end position="364"/>
    </location>
</feature>
<evidence type="ECO:0000256" key="1">
    <source>
        <dbReference type="SAM" id="MobiDB-lite"/>
    </source>
</evidence>
<gene>
    <name evidence="2" type="ORF">LSCM4_01870</name>
</gene>